<feature type="non-terminal residue" evidence="1">
    <location>
        <position position="133"/>
    </location>
</feature>
<gene>
    <name evidence="1" type="primary">Akap14</name>
    <name evidence="1" type="ORF">PIACAY_R01535</name>
</gene>
<protein>
    <submittedName>
        <fullName evidence="1">AKA14 protein</fullName>
    </submittedName>
</protein>
<name>A0A850XLZ4_PIACA</name>
<evidence type="ECO:0000313" key="1">
    <source>
        <dbReference type="EMBL" id="NWH78899.1"/>
    </source>
</evidence>
<organism evidence="1 2">
    <name type="scientific">Piaya cayana</name>
    <name type="common">Common squirrel cuckoo</name>
    <dbReference type="NCBI Taxonomy" id="33601"/>
    <lineage>
        <taxon>Eukaryota</taxon>
        <taxon>Metazoa</taxon>
        <taxon>Chordata</taxon>
        <taxon>Craniata</taxon>
        <taxon>Vertebrata</taxon>
        <taxon>Euteleostomi</taxon>
        <taxon>Archelosauria</taxon>
        <taxon>Archosauria</taxon>
        <taxon>Dinosauria</taxon>
        <taxon>Saurischia</taxon>
        <taxon>Theropoda</taxon>
        <taxon>Coelurosauria</taxon>
        <taxon>Aves</taxon>
        <taxon>Neognathae</taxon>
        <taxon>Neoaves</taxon>
        <taxon>Otidimorphae</taxon>
        <taxon>Cuculiformes</taxon>
        <taxon>Coccyzidae</taxon>
        <taxon>Piaya</taxon>
    </lineage>
</organism>
<reference evidence="1" key="1">
    <citation type="submission" date="2019-09" db="EMBL/GenBank/DDBJ databases">
        <title>Bird 10,000 Genomes (B10K) Project - Family phase.</title>
        <authorList>
            <person name="Zhang G."/>
        </authorList>
    </citation>
    <scope>NUCLEOTIDE SEQUENCE</scope>
    <source>
        <strain evidence="1">B10K-DU-008-47</strain>
        <tissue evidence="1">Mixed tissue sample</tissue>
    </source>
</reference>
<dbReference type="OrthoDB" id="2148342at2759"/>
<sequence length="133" mass="16234">TEYVMKNIQWITGNNFTVERGQQQIEELISTWKVHESWLHWTEFLQEEEQEYSKRYHYRVCWSIPTCRKPIPRSTASVYFVIEISKTKPATSPVEVFFTLESSRLIHRPEQCQFREKWLKDIIENKMIVMERF</sequence>
<keyword evidence="2" id="KW-1185">Reference proteome</keyword>
<dbReference type="PANTHER" id="PTHR35075:SF1">
    <property type="entry name" value="A-KINASE ANCHOR PROTEIN 14"/>
    <property type="match status" value="1"/>
</dbReference>
<dbReference type="InterPro" id="IPR053084">
    <property type="entry name" value="AKAP"/>
</dbReference>
<comment type="caution">
    <text evidence="1">The sequence shown here is derived from an EMBL/GenBank/DDBJ whole genome shotgun (WGS) entry which is preliminary data.</text>
</comment>
<feature type="non-terminal residue" evidence="1">
    <location>
        <position position="1"/>
    </location>
</feature>
<evidence type="ECO:0000313" key="2">
    <source>
        <dbReference type="Proteomes" id="UP000653271"/>
    </source>
</evidence>
<accession>A0A850XLZ4</accession>
<dbReference type="InterPro" id="IPR025663">
    <property type="entry name" value="AKAP_28"/>
</dbReference>
<dbReference type="GO" id="GO:0034237">
    <property type="term" value="F:protein kinase A regulatory subunit binding"/>
    <property type="evidence" value="ECO:0007669"/>
    <property type="project" value="TreeGrafter"/>
</dbReference>
<dbReference type="AlphaFoldDB" id="A0A850XLZ4"/>
<dbReference type="PANTHER" id="PTHR35075">
    <property type="entry name" value="A-KINASE ANCHOR PROTEIN 14"/>
    <property type="match status" value="1"/>
</dbReference>
<dbReference type="GO" id="GO:0005952">
    <property type="term" value="C:cAMP-dependent protein kinase complex"/>
    <property type="evidence" value="ECO:0007669"/>
    <property type="project" value="TreeGrafter"/>
</dbReference>
<dbReference type="EMBL" id="WAAB01018504">
    <property type="protein sequence ID" value="NWH78899.1"/>
    <property type="molecule type" value="Genomic_DNA"/>
</dbReference>
<proteinExistence type="predicted"/>
<dbReference type="Pfam" id="PF14469">
    <property type="entry name" value="AKAP28"/>
    <property type="match status" value="1"/>
</dbReference>
<dbReference type="Proteomes" id="UP000653271">
    <property type="component" value="Unassembled WGS sequence"/>
</dbReference>